<dbReference type="AlphaFoldDB" id="A0A9K3KN27"/>
<evidence type="ECO:0000313" key="3">
    <source>
        <dbReference type="Proteomes" id="UP000693970"/>
    </source>
</evidence>
<keyword evidence="1" id="KW-1133">Transmembrane helix</keyword>
<organism evidence="2 3">
    <name type="scientific">Nitzschia inconspicua</name>
    <dbReference type="NCBI Taxonomy" id="303405"/>
    <lineage>
        <taxon>Eukaryota</taxon>
        <taxon>Sar</taxon>
        <taxon>Stramenopiles</taxon>
        <taxon>Ochrophyta</taxon>
        <taxon>Bacillariophyta</taxon>
        <taxon>Bacillariophyceae</taxon>
        <taxon>Bacillariophycidae</taxon>
        <taxon>Bacillariales</taxon>
        <taxon>Bacillariaceae</taxon>
        <taxon>Nitzschia</taxon>
    </lineage>
</organism>
<evidence type="ECO:0000313" key="2">
    <source>
        <dbReference type="EMBL" id="KAG7346119.1"/>
    </source>
</evidence>
<sequence length="119" mass="13320">MPRIHFIAMITIMFLGVYTNTAMAGLRGHRNEDLVEQEDDYEFGCPLDTPATGSSCESSSYDVEESNFCYFNFVKTPGPSPEENNFVPSIACSCNDDRWECNVAPEYLQALTEATFGLH</sequence>
<dbReference type="EMBL" id="JAGRRH010000021">
    <property type="protein sequence ID" value="KAG7346119.1"/>
    <property type="molecule type" value="Genomic_DNA"/>
</dbReference>
<dbReference type="Proteomes" id="UP000693970">
    <property type="component" value="Unassembled WGS sequence"/>
</dbReference>
<protein>
    <submittedName>
        <fullName evidence="2">Uncharacterized protein</fullName>
    </submittedName>
</protein>
<proteinExistence type="predicted"/>
<keyword evidence="1" id="KW-0472">Membrane</keyword>
<comment type="caution">
    <text evidence="2">The sequence shown here is derived from an EMBL/GenBank/DDBJ whole genome shotgun (WGS) entry which is preliminary data.</text>
</comment>
<keyword evidence="3" id="KW-1185">Reference proteome</keyword>
<reference evidence="2" key="2">
    <citation type="submission" date="2021-04" db="EMBL/GenBank/DDBJ databases">
        <authorList>
            <person name="Podell S."/>
        </authorList>
    </citation>
    <scope>NUCLEOTIDE SEQUENCE</scope>
    <source>
        <strain evidence="2">Hildebrandi</strain>
    </source>
</reference>
<keyword evidence="1" id="KW-0812">Transmembrane</keyword>
<gene>
    <name evidence="2" type="ORF">IV203_005187</name>
</gene>
<feature type="transmembrane region" description="Helical" evidence="1">
    <location>
        <begin position="6"/>
        <end position="26"/>
    </location>
</feature>
<accession>A0A9K3KN27</accession>
<reference evidence="2" key="1">
    <citation type="journal article" date="2021" name="Sci. Rep.">
        <title>Diploid genomic architecture of Nitzschia inconspicua, an elite biomass production diatom.</title>
        <authorList>
            <person name="Oliver A."/>
            <person name="Podell S."/>
            <person name="Pinowska A."/>
            <person name="Traller J.C."/>
            <person name="Smith S.R."/>
            <person name="McClure R."/>
            <person name="Beliaev A."/>
            <person name="Bohutskyi P."/>
            <person name="Hill E.A."/>
            <person name="Rabines A."/>
            <person name="Zheng H."/>
            <person name="Allen L.Z."/>
            <person name="Kuo A."/>
            <person name="Grigoriev I.V."/>
            <person name="Allen A.E."/>
            <person name="Hazlebeck D."/>
            <person name="Allen E.E."/>
        </authorList>
    </citation>
    <scope>NUCLEOTIDE SEQUENCE</scope>
    <source>
        <strain evidence="2">Hildebrandi</strain>
    </source>
</reference>
<evidence type="ECO:0000256" key="1">
    <source>
        <dbReference type="SAM" id="Phobius"/>
    </source>
</evidence>
<name>A0A9K3KN27_9STRA</name>